<dbReference type="PANTHER" id="PTHR33990:SF1">
    <property type="entry name" value="PROTEIN YJDN"/>
    <property type="match status" value="1"/>
</dbReference>
<dbReference type="SUPFAM" id="SSF54593">
    <property type="entry name" value="Glyoxalase/Bleomycin resistance protein/Dihydroxybiphenyl dioxygenase"/>
    <property type="match status" value="1"/>
</dbReference>
<dbReference type="PANTHER" id="PTHR33990">
    <property type="entry name" value="PROTEIN YJDN-RELATED"/>
    <property type="match status" value="1"/>
</dbReference>
<dbReference type="InterPro" id="IPR029068">
    <property type="entry name" value="Glyas_Bleomycin-R_OHBP_Dase"/>
</dbReference>
<dbReference type="Gene3D" id="3.10.180.10">
    <property type="entry name" value="2,3-Dihydroxybiphenyl 1,2-Dioxygenase, domain 1"/>
    <property type="match status" value="1"/>
</dbReference>
<feature type="domain" description="Glyoxalase/fosfomycin resistance/dioxygenase" evidence="1">
    <location>
        <begin position="6"/>
        <end position="127"/>
    </location>
</feature>
<dbReference type="EMBL" id="SKFH01000005">
    <property type="protein sequence ID" value="TCZ73702.1"/>
    <property type="molecule type" value="Genomic_DNA"/>
</dbReference>
<evidence type="ECO:0000259" key="1">
    <source>
        <dbReference type="Pfam" id="PF00903"/>
    </source>
</evidence>
<organism evidence="2 3">
    <name type="scientific">Flaviaesturariibacter aridisoli</name>
    <dbReference type="NCBI Taxonomy" id="2545761"/>
    <lineage>
        <taxon>Bacteria</taxon>
        <taxon>Pseudomonadati</taxon>
        <taxon>Bacteroidota</taxon>
        <taxon>Chitinophagia</taxon>
        <taxon>Chitinophagales</taxon>
        <taxon>Chitinophagaceae</taxon>
        <taxon>Flaviaestuariibacter</taxon>
    </lineage>
</organism>
<dbReference type="Proteomes" id="UP000295164">
    <property type="component" value="Unassembled WGS sequence"/>
</dbReference>
<evidence type="ECO:0000313" key="2">
    <source>
        <dbReference type="EMBL" id="TCZ73702.1"/>
    </source>
</evidence>
<reference evidence="2 3" key="1">
    <citation type="submission" date="2019-03" db="EMBL/GenBank/DDBJ databases">
        <authorList>
            <person name="Kim M.K.M."/>
        </authorList>
    </citation>
    <scope>NUCLEOTIDE SEQUENCE [LARGE SCALE GENOMIC DNA]</scope>
    <source>
        <strain evidence="2 3">17J68-15</strain>
    </source>
</reference>
<sequence>MRVVPYIMFNGNCEEALNFYSKALGGQIQGLQYFENAPVDTAPEDARKVMHAQFSAGDLFLMASDGQQSEAVGGMVHLSLDFSSEEEINKTFEALSDGARITMPLQDTFWGARFGMLTDAYGVNWMFNHDKAPQEKQH</sequence>
<protein>
    <submittedName>
        <fullName evidence="2">VOC family protein</fullName>
    </submittedName>
</protein>
<gene>
    <name evidence="2" type="ORF">E0486_05315</name>
</gene>
<accession>A0A4V2WN37</accession>
<name>A0A4V2WN37_9BACT</name>
<dbReference type="InterPro" id="IPR004360">
    <property type="entry name" value="Glyas_Fos-R_dOase_dom"/>
</dbReference>
<dbReference type="AlphaFoldDB" id="A0A4V2WN37"/>
<keyword evidence="3" id="KW-1185">Reference proteome</keyword>
<dbReference type="InterPro" id="IPR028973">
    <property type="entry name" value="PhnB-like"/>
</dbReference>
<evidence type="ECO:0000313" key="3">
    <source>
        <dbReference type="Proteomes" id="UP000295164"/>
    </source>
</evidence>
<dbReference type="RefSeq" id="WP_131851107.1">
    <property type="nucleotide sequence ID" value="NZ_SKFH01000005.1"/>
</dbReference>
<dbReference type="CDD" id="cd06588">
    <property type="entry name" value="PhnB_like"/>
    <property type="match status" value="1"/>
</dbReference>
<comment type="caution">
    <text evidence="2">The sequence shown here is derived from an EMBL/GenBank/DDBJ whole genome shotgun (WGS) entry which is preliminary data.</text>
</comment>
<dbReference type="OrthoDB" id="9795306at2"/>
<dbReference type="Pfam" id="PF00903">
    <property type="entry name" value="Glyoxalase"/>
    <property type="match status" value="1"/>
</dbReference>
<proteinExistence type="predicted"/>